<dbReference type="InterPro" id="IPR025333">
    <property type="entry name" value="DUF4239"/>
</dbReference>
<keyword evidence="1" id="KW-0472">Membrane</keyword>
<comment type="caution">
    <text evidence="2">The sequence shown here is derived from an EMBL/GenBank/DDBJ whole genome shotgun (WGS) entry which is preliminary data.</text>
</comment>
<reference evidence="2 3" key="1">
    <citation type="journal article" date="2019" name="Int. J. Syst. Evol. Microbiol.">
        <title>The Global Catalogue of Microorganisms (GCM) 10K type strain sequencing project: providing services to taxonomists for standard genome sequencing and annotation.</title>
        <authorList>
            <consortium name="The Broad Institute Genomics Platform"/>
            <consortium name="The Broad Institute Genome Sequencing Center for Infectious Disease"/>
            <person name="Wu L."/>
            <person name="Ma J."/>
        </authorList>
    </citation>
    <scope>NUCLEOTIDE SEQUENCE [LARGE SCALE GENOMIC DNA]</scope>
    <source>
        <strain evidence="2 3">JCM 15896</strain>
    </source>
</reference>
<feature type="transmembrane region" description="Helical" evidence="1">
    <location>
        <begin position="51"/>
        <end position="72"/>
    </location>
</feature>
<keyword evidence="1" id="KW-0812">Transmembrane</keyword>
<protein>
    <recommendedName>
        <fullName evidence="4">DUF4239 domain-containing protein</fullName>
    </recommendedName>
</protein>
<accession>A0ABN1LJ94</accession>
<name>A0ABN1LJ94_9ALTE</name>
<dbReference type="Pfam" id="PF14023">
    <property type="entry name" value="Bestrophin-like"/>
    <property type="match status" value="1"/>
</dbReference>
<sequence length="269" mass="30007">MSNELMYDKNSMVIALALLFSMLAVNQLCYLLGRRFQSPDDNEEVKPQTAAIQAGIVGLLALLLGFTFSMSLQRYDTRSNIVIEESGAISKAAMQASLLSGSHKLEALDLLEQYLLMRISLSDIDLANQEARRGLNDQVSKLQSQLIVLAQNILDSEEKPAVANGYFQSLSNMIYIENKRSALLRLHVPEPVLFLLFLVFVTAGGMLGYTSGLHRKRPTFPTVLMSGLIVLVVFMVVDLDRPRRGLIQVNQDSLTDTLIQINQYQALQR</sequence>
<dbReference type="EMBL" id="BAAAFD010000004">
    <property type="protein sequence ID" value="GAA0856388.1"/>
    <property type="molecule type" value="Genomic_DNA"/>
</dbReference>
<feature type="transmembrane region" description="Helical" evidence="1">
    <location>
        <begin position="192"/>
        <end position="212"/>
    </location>
</feature>
<keyword evidence="1" id="KW-1133">Transmembrane helix</keyword>
<organism evidence="2 3">
    <name type="scientific">Aliiglaciecola litoralis</name>
    <dbReference type="NCBI Taxonomy" id="582857"/>
    <lineage>
        <taxon>Bacteria</taxon>
        <taxon>Pseudomonadati</taxon>
        <taxon>Pseudomonadota</taxon>
        <taxon>Gammaproteobacteria</taxon>
        <taxon>Alteromonadales</taxon>
        <taxon>Alteromonadaceae</taxon>
        <taxon>Aliiglaciecola</taxon>
    </lineage>
</organism>
<evidence type="ECO:0000313" key="3">
    <source>
        <dbReference type="Proteomes" id="UP001500359"/>
    </source>
</evidence>
<feature type="transmembrane region" description="Helical" evidence="1">
    <location>
        <begin position="218"/>
        <end position="237"/>
    </location>
</feature>
<keyword evidence="3" id="KW-1185">Reference proteome</keyword>
<proteinExistence type="predicted"/>
<evidence type="ECO:0000256" key="1">
    <source>
        <dbReference type="SAM" id="Phobius"/>
    </source>
</evidence>
<gene>
    <name evidence="2" type="ORF">GCM10009114_18110</name>
</gene>
<dbReference type="Proteomes" id="UP001500359">
    <property type="component" value="Unassembled WGS sequence"/>
</dbReference>
<evidence type="ECO:0008006" key="4">
    <source>
        <dbReference type="Google" id="ProtNLM"/>
    </source>
</evidence>
<dbReference type="RefSeq" id="WP_343858977.1">
    <property type="nucleotide sequence ID" value="NZ_BAAAFD010000004.1"/>
</dbReference>
<evidence type="ECO:0000313" key="2">
    <source>
        <dbReference type="EMBL" id="GAA0856388.1"/>
    </source>
</evidence>